<accession>A0AAW1NGE7</accession>
<keyword evidence="4 9" id="KW-0812">Transmembrane</keyword>
<proteinExistence type="inferred from homology"/>
<evidence type="ECO:0000256" key="4">
    <source>
        <dbReference type="ARBA" id="ARBA00022692"/>
    </source>
</evidence>
<feature type="transmembrane region" description="Helical" evidence="9">
    <location>
        <begin position="330"/>
        <end position="355"/>
    </location>
</feature>
<dbReference type="GO" id="GO:1903425">
    <property type="term" value="F:fluoride transmembrane transporter activity"/>
    <property type="evidence" value="ECO:0007669"/>
    <property type="project" value="TreeGrafter"/>
</dbReference>
<dbReference type="AlphaFoldDB" id="A0AAW1NGE7"/>
<comment type="subcellular location">
    <subcellularLocation>
        <location evidence="2">Cell membrane</location>
        <topology evidence="2">Multi-pass membrane protein</topology>
    </subcellularLocation>
</comment>
<keyword evidence="11" id="KW-1185">Reference proteome</keyword>
<keyword evidence="3" id="KW-1003">Cell membrane</keyword>
<feature type="transmembrane region" description="Helical" evidence="9">
    <location>
        <begin position="88"/>
        <end position="106"/>
    </location>
</feature>
<protein>
    <submittedName>
        <fullName evidence="10">Uncharacterized protein</fullName>
    </submittedName>
</protein>
<comment type="catalytic activity">
    <reaction evidence="8">
        <text>fluoride(in) = fluoride(out)</text>
        <dbReference type="Rhea" id="RHEA:76159"/>
        <dbReference type="ChEBI" id="CHEBI:17051"/>
    </reaction>
    <physiologicalReaction direction="left-to-right" evidence="8">
        <dbReference type="Rhea" id="RHEA:76160"/>
    </physiologicalReaction>
</comment>
<feature type="transmembrane region" description="Helical" evidence="9">
    <location>
        <begin position="118"/>
        <end position="136"/>
    </location>
</feature>
<dbReference type="GO" id="GO:0005886">
    <property type="term" value="C:plasma membrane"/>
    <property type="evidence" value="ECO:0007669"/>
    <property type="project" value="UniProtKB-SubCell"/>
</dbReference>
<name>A0AAW1NGE7_SAPOF</name>
<evidence type="ECO:0000313" key="10">
    <source>
        <dbReference type="EMBL" id="KAK9758243.1"/>
    </source>
</evidence>
<evidence type="ECO:0000256" key="1">
    <source>
        <dbReference type="ARBA" id="ARBA00002598"/>
    </source>
</evidence>
<feature type="transmembrane region" description="Helical" evidence="9">
    <location>
        <begin position="195"/>
        <end position="215"/>
    </location>
</feature>
<evidence type="ECO:0000256" key="8">
    <source>
        <dbReference type="ARBA" id="ARBA00035585"/>
    </source>
</evidence>
<comment type="function">
    <text evidence="1">Fluoride channel required for the rapid expulsion of cytoplasmic fluoride.</text>
</comment>
<feature type="transmembrane region" description="Helical" evidence="9">
    <location>
        <begin position="148"/>
        <end position="174"/>
    </location>
</feature>
<evidence type="ECO:0000313" key="11">
    <source>
        <dbReference type="Proteomes" id="UP001443914"/>
    </source>
</evidence>
<comment type="similarity">
    <text evidence="7">Belongs to the fluoride channel Fluc/FEX (TC 1.A.43) family.</text>
</comment>
<reference evidence="10 11" key="1">
    <citation type="submission" date="2024-03" db="EMBL/GenBank/DDBJ databases">
        <title>WGS assembly of Saponaria officinalis var. Norfolk2.</title>
        <authorList>
            <person name="Jenkins J."/>
            <person name="Shu S."/>
            <person name="Grimwood J."/>
            <person name="Barry K."/>
            <person name="Goodstein D."/>
            <person name="Schmutz J."/>
            <person name="Leebens-Mack J."/>
            <person name="Osbourn A."/>
        </authorList>
    </citation>
    <scope>NUCLEOTIDE SEQUENCE [LARGE SCALE GENOMIC DNA]</scope>
    <source>
        <strain evidence="11">cv. Norfolk2</strain>
        <strain evidence="10">JIC</strain>
        <tissue evidence="10">Leaf</tissue>
    </source>
</reference>
<organism evidence="10 11">
    <name type="scientific">Saponaria officinalis</name>
    <name type="common">Common soapwort</name>
    <name type="synonym">Lychnis saponaria</name>
    <dbReference type="NCBI Taxonomy" id="3572"/>
    <lineage>
        <taxon>Eukaryota</taxon>
        <taxon>Viridiplantae</taxon>
        <taxon>Streptophyta</taxon>
        <taxon>Embryophyta</taxon>
        <taxon>Tracheophyta</taxon>
        <taxon>Spermatophyta</taxon>
        <taxon>Magnoliopsida</taxon>
        <taxon>eudicotyledons</taxon>
        <taxon>Gunneridae</taxon>
        <taxon>Pentapetalae</taxon>
        <taxon>Caryophyllales</taxon>
        <taxon>Caryophyllaceae</taxon>
        <taxon>Caryophylleae</taxon>
        <taxon>Saponaria</taxon>
    </lineage>
</organism>
<dbReference type="Pfam" id="PF02537">
    <property type="entry name" value="CRCB"/>
    <property type="match status" value="2"/>
</dbReference>
<evidence type="ECO:0000256" key="5">
    <source>
        <dbReference type="ARBA" id="ARBA00022989"/>
    </source>
</evidence>
<evidence type="ECO:0000256" key="6">
    <source>
        <dbReference type="ARBA" id="ARBA00023136"/>
    </source>
</evidence>
<evidence type="ECO:0000256" key="9">
    <source>
        <dbReference type="SAM" id="Phobius"/>
    </source>
</evidence>
<evidence type="ECO:0000256" key="7">
    <source>
        <dbReference type="ARBA" id="ARBA00035120"/>
    </source>
</evidence>
<sequence>MRQVQHVLPGSSDNDPRLSDPRLSDPLLLHGSSSYPEDDEVSSSFEYVAYLIHLSVFGILGVLTRYLLQKLFGPSVVGVTSDGSILYLDLPSNMIGSFMMGWLGVVFKSDISRVSDQLATGLSTGYLGSLTTFSGWNQKMLEHSVDGHWVFASLGFIIGLILAVGSISFGVDTAEGFKRLLGTTGEGLSIRKCNLVVLLVLVLMWVSLWTTSGILETKEFKDGGSGAQLWLACFVGPFGVWIRWWLARVNGRGLGRSGRWKWIPFGTLIANVSAACMMATLATVKKAVNRTDCDTVANGIQFGLMGCLSTVSTLMAEFNVLRKSSHPWRAYAYVGLTIVISFGFGTLIYSVPVWINGYN</sequence>
<dbReference type="EMBL" id="JBDFQZ010000001">
    <property type="protein sequence ID" value="KAK9758243.1"/>
    <property type="molecule type" value="Genomic_DNA"/>
</dbReference>
<comment type="caution">
    <text evidence="10">The sequence shown here is derived from an EMBL/GenBank/DDBJ whole genome shotgun (WGS) entry which is preliminary data.</text>
</comment>
<dbReference type="EMBL" id="JBDFQZ010000001">
    <property type="protein sequence ID" value="KAK9758242.1"/>
    <property type="molecule type" value="Genomic_DNA"/>
</dbReference>
<keyword evidence="5 9" id="KW-1133">Transmembrane helix</keyword>
<evidence type="ECO:0000256" key="2">
    <source>
        <dbReference type="ARBA" id="ARBA00004651"/>
    </source>
</evidence>
<feature type="transmembrane region" description="Helical" evidence="9">
    <location>
        <begin position="262"/>
        <end position="284"/>
    </location>
</feature>
<evidence type="ECO:0000256" key="3">
    <source>
        <dbReference type="ARBA" id="ARBA00022475"/>
    </source>
</evidence>
<dbReference type="InterPro" id="IPR003691">
    <property type="entry name" value="FluC"/>
</dbReference>
<feature type="transmembrane region" description="Helical" evidence="9">
    <location>
        <begin position="47"/>
        <end position="68"/>
    </location>
</feature>
<feature type="transmembrane region" description="Helical" evidence="9">
    <location>
        <begin position="296"/>
        <end position="318"/>
    </location>
</feature>
<dbReference type="PANTHER" id="PTHR28259:SF1">
    <property type="entry name" value="FLUORIDE EXPORT PROTEIN 1-RELATED"/>
    <property type="match status" value="1"/>
</dbReference>
<gene>
    <name evidence="10" type="ORF">RND81_01G217600</name>
</gene>
<keyword evidence="6 9" id="KW-0472">Membrane</keyword>
<dbReference type="PANTHER" id="PTHR28259">
    <property type="entry name" value="FLUORIDE EXPORT PROTEIN 1-RELATED"/>
    <property type="match status" value="1"/>
</dbReference>
<dbReference type="Proteomes" id="UP001443914">
    <property type="component" value="Unassembled WGS sequence"/>
</dbReference>
<feature type="transmembrane region" description="Helical" evidence="9">
    <location>
        <begin position="227"/>
        <end position="246"/>
    </location>
</feature>